<evidence type="ECO:0000313" key="1">
    <source>
        <dbReference type="EMBL" id="ELP87615.1"/>
    </source>
</evidence>
<dbReference type="EMBL" id="KB206843">
    <property type="protein sequence ID" value="ELP87615.1"/>
    <property type="molecule type" value="Genomic_DNA"/>
</dbReference>
<name>L7FLY9_ENTIV</name>
<accession>L7FLY9</accession>
<dbReference type="AlphaFoldDB" id="L7FLY9"/>
<reference evidence="1 2" key="1">
    <citation type="submission" date="2012-10" db="EMBL/GenBank/DDBJ databases">
        <authorList>
            <person name="Zafar N."/>
            <person name="Inman J."/>
            <person name="Hall N."/>
            <person name="Lorenzi H."/>
            <person name="Caler E."/>
        </authorList>
    </citation>
    <scope>NUCLEOTIDE SEQUENCE [LARGE SCALE GENOMIC DNA]</scope>
    <source>
        <strain evidence="1 2">IP1</strain>
    </source>
</reference>
<evidence type="ECO:0000313" key="2">
    <source>
        <dbReference type="Proteomes" id="UP000014680"/>
    </source>
</evidence>
<protein>
    <recommendedName>
        <fullName evidence="3">TLDc domain-containing protein</fullName>
    </recommendedName>
</protein>
<dbReference type="VEuPathDB" id="AmoebaDB:EIN_146090"/>
<dbReference type="OrthoDB" id="33253at2759"/>
<gene>
    <name evidence="1" type="ORF">EIN_146090</name>
</gene>
<keyword evidence="2" id="KW-1185">Reference proteome</keyword>
<dbReference type="RefSeq" id="XP_004254386.1">
    <property type="nucleotide sequence ID" value="XM_004254338.1"/>
</dbReference>
<evidence type="ECO:0008006" key="3">
    <source>
        <dbReference type="Google" id="ProtNLM"/>
    </source>
</evidence>
<proteinExistence type="predicted"/>
<dbReference type="Proteomes" id="UP000014680">
    <property type="component" value="Unassembled WGS sequence"/>
</dbReference>
<sequence>MEPVLEKVTEKCEQVKKEMKAFSHFIQEMSVVEDETMNVDERIKAAEIALGEFGEKEQKKADVRKVLVELRKEMECALVEIINEEKRWQGGSGEYNSIVKRLLLLERQSAEERKKPLLTQIDDIEKSFKEKEQHLQTMLKPLPFNGSLEEDEVEQIQKWSFLKIESVIFDSNLDDWSVNSSVFSKKIANKSKVAVIVEDKNGNKFGGVVFNAISGVDEWNTDPRAFLFTLKSNGRTEGMEKYQLLHKYAQYAFHCFTDDYEALFYICNGGIHVFKKDQGGSGCNYNRTENTPENVFCDGATFTPKRITVLQLASL</sequence>
<organism evidence="1 2">
    <name type="scientific">Entamoeba invadens IP1</name>
    <dbReference type="NCBI Taxonomy" id="370355"/>
    <lineage>
        <taxon>Eukaryota</taxon>
        <taxon>Amoebozoa</taxon>
        <taxon>Evosea</taxon>
        <taxon>Archamoebae</taxon>
        <taxon>Mastigamoebida</taxon>
        <taxon>Entamoebidae</taxon>
        <taxon>Entamoeba</taxon>
    </lineage>
</organism>
<dbReference type="GeneID" id="14886602"/>
<dbReference type="KEGG" id="eiv:EIN_146090"/>